<dbReference type="Pfam" id="PF02636">
    <property type="entry name" value="Methyltransf_28"/>
    <property type="match status" value="1"/>
</dbReference>
<dbReference type="InterPro" id="IPR003788">
    <property type="entry name" value="NDUFAF7"/>
</dbReference>
<dbReference type="InterPro" id="IPR038375">
    <property type="entry name" value="NDUFAF7_sf"/>
</dbReference>
<keyword evidence="1" id="KW-0489">Methyltransferase</keyword>
<reference evidence="3 4" key="1">
    <citation type="submission" date="2006-04" db="EMBL/GenBank/DDBJ databases">
        <authorList>
            <person name="Giovannoni S.J."/>
            <person name="Cho J.-C."/>
            <person name="Ferriera S."/>
            <person name="Johnson J."/>
            <person name="Kravitz S."/>
            <person name="Halpern A."/>
            <person name="Remington K."/>
            <person name="Beeson K."/>
            <person name="Tran B."/>
            <person name="Rogers Y.-H."/>
            <person name="Friedman R."/>
            <person name="Venter J.C."/>
        </authorList>
    </citation>
    <scope>NUCLEOTIDE SEQUENCE [LARGE SCALE GENOMIC DNA]</scope>
    <source>
        <strain evidence="3 4">HTCC1002</strain>
    </source>
</reference>
<evidence type="ECO:0000313" key="3">
    <source>
        <dbReference type="EMBL" id="EAS85229.1"/>
    </source>
</evidence>
<proteinExistence type="predicted"/>
<evidence type="ECO:0000256" key="2">
    <source>
        <dbReference type="ARBA" id="ARBA00022679"/>
    </source>
</evidence>
<dbReference type="SUPFAM" id="SSF53335">
    <property type="entry name" value="S-adenosyl-L-methionine-dependent methyltransferases"/>
    <property type="match status" value="1"/>
</dbReference>
<dbReference type="EMBL" id="AAPV01000001">
    <property type="protein sequence ID" value="EAS85229.1"/>
    <property type="molecule type" value="Genomic_DNA"/>
</dbReference>
<dbReference type="InterPro" id="IPR029063">
    <property type="entry name" value="SAM-dependent_MTases_sf"/>
</dbReference>
<evidence type="ECO:0000313" key="4">
    <source>
        <dbReference type="Proteomes" id="UP000005306"/>
    </source>
</evidence>
<keyword evidence="2" id="KW-0808">Transferase</keyword>
<dbReference type="GO" id="GO:0035243">
    <property type="term" value="F:protein-arginine omega-N symmetric methyltransferase activity"/>
    <property type="evidence" value="ECO:0007669"/>
    <property type="project" value="TreeGrafter"/>
</dbReference>
<comment type="caution">
    <text evidence="3">The sequence shown here is derived from an EMBL/GenBank/DDBJ whole genome shotgun (WGS) entry which is preliminary data.</text>
</comment>
<dbReference type="Gene3D" id="3.40.50.12710">
    <property type="match status" value="1"/>
</dbReference>
<dbReference type="PANTHER" id="PTHR12049">
    <property type="entry name" value="PROTEIN ARGININE METHYLTRANSFERASE NDUFAF7, MITOCHONDRIAL"/>
    <property type="match status" value="1"/>
</dbReference>
<dbReference type="PANTHER" id="PTHR12049:SF7">
    <property type="entry name" value="PROTEIN ARGININE METHYLTRANSFERASE NDUFAF7, MITOCHONDRIAL"/>
    <property type="match status" value="1"/>
</dbReference>
<organism evidence="3 4">
    <name type="scientific">Pelagibacter ubique (strain HTCC1002)</name>
    <dbReference type="NCBI Taxonomy" id="314261"/>
    <lineage>
        <taxon>Bacteria</taxon>
        <taxon>Pseudomonadati</taxon>
        <taxon>Pseudomonadota</taxon>
        <taxon>Alphaproteobacteria</taxon>
        <taxon>Candidatus Pelagibacterales</taxon>
        <taxon>Candidatus Pelagibacteraceae</taxon>
        <taxon>Candidatus Pelagibacter</taxon>
    </lineage>
</organism>
<evidence type="ECO:0000256" key="1">
    <source>
        <dbReference type="ARBA" id="ARBA00022603"/>
    </source>
</evidence>
<dbReference type="Proteomes" id="UP000005306">
    <property type="component" value="Unassembled WGS sequence"/>
</dbReference>
<gene>
    <name evidence="3" type="ORF">PU1002_05891</name>
</gene>
<dbReference type="RefSeq" id="WP_006997816.1">
    <property type="nucleotide sequence ID" value="NZ_CH724130.1"/>
</dbReference>
<accession>Q1V0J9</accession>
<name>Q1V0J9_PELU1</name>
<dbReference type="GO" id="GO:0032259">
    <property type="term" value="P:methylation"/>
    <property type="evidence" value="ECO:0007669"/>
    <property type="project" value="UniProtKB-KW"/>
</dbReference>
<protein>
    <submittedName>
        <fullName evidence="3">Possible cyclopropane-fatty-acyl-phospholipid synthase</fullName>
    </submittedName>
</protein>
<dbReference type="HOGENOM" id="CLU_024840_3_0_5"/>
<dbReference type="AlphaFoldDB" id="Q1V0J9"/>
<sequence>MKIKNNQSFTLDKFIEESLYNETSGYYMKKNPFGKKGDFITSPNISVLFSEMIAIWVVSFWQNLGCPKKFNLIELGAGNGEMMKVLVNTFEKFQIFKNSCHIKILERSKLLRKKQKININKKNIQWLNDLSELDNSPCIFLANEFFDALPIKQFIKKERKWFERHVRFFNNKFEYFDVPFDIEKFENKIKFKITNQQNFIEYSPQSTEYLKIIFNKIKRNNGGILIIDYAYTDKKMKNTLQAVSKHKYCDVLKGFGNSDITYNLSFSLLNRIVKELSSLTSMNTTQGEFLTKLGILERAEILSKKMLFSEKADIYFRIKRLIDKNQMGELFKAMLITTNKNKFKLGF</sequence>